<dbReference type="GO" id="GO:0046872">
    <property type="term" value="F:metal ion binding"/>
    <property type="evidence" value="ECO:0007669"/>
    <property type="project" value="UniProtKB-KW"/>
</dbReference>
<proteinExistence type="predicted"/>
<dbReference type="EMBL" id="LVJN01000021">
    <property type="protein sequence ID" value="OSM00278.1"/>
    <property type="molecule type" value="Genomic_DNA"/>
</dbReference>
<evidence type="ECO:0000259" key="4">
    <source>
        <dbReference type="Pfam" id="PF18073"/>
    </source>
</evidence>
<feature type="domain" description="LapB rubredoxin metal binding" evidence="4">
    <location>
        <begin position="369"/>
        <end position="396"/>
    </location>
</feature>
<evidence type="ECO:0000256" key="2">
    <source>
        <dbReference type="PROSITE-ProRule" id="PRU00339"/>
    </source>
</evidence>
<dbReference type="Proteomes" id="UP000194003">
    <property type="component" value="Unassembled WGS sequence"/>
</dbReference>
<dbReference type="Pfam" id="PF13428">
    <property type="entry name" value="TPR_14"/>
    <property type="match status" value="1"/>
</dbReference>
<evidence type="ECO:0000313" key="6">
    <source>
        <dbReference type="Proteomes" id="UP000194003"/>
    </source>
</evidence>
<dbReference type="Gene3D" id="1.25.40.10">
    <property type="entry name" value="Tetratricopeptide repeat domain"/>
    <property type="match status" value="1"/>
</dbReference>
<keyword evidence="2" id="KW-0802">TPR repeat</keyword>
<accession>A0A1Y2JZE7</accession>
<reference evidence="5 6" key="1">
    <citation type="journal article" date="2016" name="BMC Genomics">
        <title>Combined genomic and structural analyses of a cultured magnetotactic bacterium reveals its niche adaptation to a dynamic environment.</title>
        <authorList>
            <person name="Araujo A.C."/>
            <person name="Morillo V."/>
            <person name="Cypriano J."/>
            <person name="Teixeira L.C."/>
            <person name="Leao P."/>
            <person name="Lyra S."/>
            <person name="Almeida L.G."/>
            <person name="Bazylinski D.A."/>
            <person name="Vasconcellos A.T."/>
            <person name="Abreu F."/>
            <person name="Lins U."/>
        </authorList>
    </citation>
    <scope>NUCLEOTIDE SEQUENCE [LARGE SCALE GENOMIC DNA]</scope>
    <source>
        <strain evidence="5 6">IT-1</strain>
    </source>
</reference>
<evidence type="ECO:0000256" key="3">
    <source>
        <dbReference type="SAM" id="Phobius"/>
    </source>
</evidence>
<feature type="repeat" description="TPR" evidence="2">
    <location>
        <begin position="47"/>
        <end position="80"/>
    </location>
</feature>
<dbReference type="InterPro" id="IPR019734">
    <property type="entry name" value="TPR_rpt"/>
</dbReference>
<dbReference type="Pfam" id="PF18073">
    <property type="entry name" value="Zn_ribbon_LapB"/>
    <property type="match status" value="1"/>
</dbReference>
<name>A0A1Y2JZE7_9PROT</name>
<dbReference type="RefSeq" id="WP_085446847.1">
    <property type="nucleotide sequence ID" value="NZ_LVJN01000021.1"/>
</dbReference>
<keyword evidence="6" id="KW-1185">Reference proteome</keyword>
<keyword evidence="1" id="KW-0479">Metal-binding</keyword>
<dbReference type="PANTHER" id="PTHR44998">
    <property type="match status" value="1"/>
</dbReference>
<dbReference type="InterPro" id="IPR011990">
    <property type="entry name" value="TPR-like_helical_dom_sf"/>
</dbReference>
<dbReference type="SMART" id="SM00028">
    <property type="entry name" value="TPR"/>
    <property type="match status" value="5"/>
</dbReference>
<evidence type="ECO:0000313" key="5">
    <source>
        <dbReference type="EMBL" id="OSM00278.1"/>
    </source>
</evidence>
<dbReference type="OrthoDB" id="507476at2"/>
<keyword evidence="3" id="KW-0812">Transmembrane</keyword>
<sequence>MDPLTLLVQWAPWLALALVIFGVGYRFGRDERAQSRDYANLSPSERGADYAYRGLNFLLSDEPDKAIEAFTQAVRIDSETVEIYLSLGSLFRARGEVGRAIRIHQSIIARQNLSRPTRIAAQFGLAEDFRLGGFVDRAVEAYHAVLEQDPGHEKALAALQGLHESESRWESALESLKRLHKTTGKADIKREAHLRWKLARQALRQNSQEARNLAREQLREAIRIHPGCVEATRALAQMAMQQGQPKQAVELLGALQQNRPTLFHLALEDLQQAYAALGESAAFAQRMTEAARAAHAPLSLMRAWSRLLEQQGRNDEAMALLEEALQRYPASAAAAKRYVQFCLEQADWRRAAEAGAACVEAVAAAGRQYQCGQCGFESREIYWKCPQCHHWDAMEPLA</sequence>
<dbReference type="PANTHER" id="PTHR44998:SF1">
    <property type="entry name" value="UDP-N-ACETYLGLUCOSAMINE--PEPTIDE N-ACETYLGLUCOSAMINYLTRANSFERASE 110 KDA SUBUNIT"/>
    <property type="match status" value="1"/>
</dbReference>
<dbReference type="InterPro" id="IPR041166">
    <property type="entry name" value="Rubredoxin_2"/>
</dbReference>
<keyword evidence="3" id="KW-1133">Transmembrane helix</keyword>
<dbReference type="AlphaFoldDB" id="A0A1Y2JZE7"/>
<dbReference type="PROSITE" id="PS50005">
    <property type="entry name" value="TPR"/>
    <property type="match status" value="1"/>
</dbReference>
<keyword evidence="3" id="KW-0472">Membrane</keyword>
<evidence type="ECO:0000256" key="1">
    <source>
        <dbReference type="ARBA" id="ARBA00022723"/>
    </source>
</evidence>
<comment type="caution">
    <text evidence="5">The sequence shown here is derived from an EMBL/GenBank/DDBJ whole genome shotgun (WGS) entry which is preliminary data.</text>
</comment>
<organism evidence="5 6">
    <name type="scientific">Magnetofaba australis IT-1</name>
    <dbReference type="NCBI Taxonomy" id="1434232"/>
    <lineage>
        <taxon>Bacteria</taxon>
        <taxon>Pseudomonadati</taxon>
        <taxon>Pseudomonadota</taxon>
        <taxon>Magnetococcia</taxon>
        <taxon>Magnetococcales</taxon>
        <taxon>Magnetococcaceae</taxon>
        <taxon>Magnetofaba</taxon>
    </lineage>
</organism>
<dbReference type="Pfam" id="PF13432">
    <property type="entry name" value="TPR_16"/>
    <property type="match status" value="2"/>
</dbReference>
<protein>
    <recommendedName>
        <fullName evidence="4">LapB rubredoxin metal binding domain-containing protein</fullName>
    </recommendedName>
</protein>
<gene>
    <name evidence="5" type="ORF">MAIT1_00760</name>
</gene>
<feature type="transmembrane region" description="Helical" evidence="3">
    <location>
        <begin position="6"/>
        <end position="27"/>
    </location>
</feature>
<dbReference type="STRING" id="1434232.MAIT1_00760"/>
<dbReference type="SUPFAM" id="SSF48452">
    <property type="entry name" value="TPR-like"/>
    <property type="match status" value="2"/>
</dbReference>